<evidence type="ECO:0000256" key="8">
    <source>
        <dbReference type="ARBA" id="ARBA00023163"/>
    </source>
</evidence>
<dbReference type="PROSITE" id="PS00028">
    <property type="entry name" value="ZINC_FINGER_C2H2_1"/>
    <property type="match status" value="1"/>
</dbReference>
<dbReference type="InterPro" id="IPR036236">
    <property type="entry name" value="Znf_C2H2_sf"/>
</dbReference>
<keyword evidence="13" id="KW-1185">Reference proteome</keyword>
<evidence type="ECO:0000256" key="7">
    <source>
        <dbReference type="ARBA" id="ARBA00023125"/>
    </source>
</evidence>
<keyword evidence="8" id="KW-0804">Transcription</keyword>
<name>A0A8J2MSG6_9BILA</name>
<comment type="subcellular location">
    <subcellularLocation>
        <location evidence="1">Nucleus</location>
    </subcellularLocation>
</comment>
<feature type="domain" description="C2H2-type" evidence="11">
    <location>
        <begin position="111"/>
        <end position="130"/>
    </location>
</feature>
<evidence type="ECO:0000256" key="4">
    <source>
        <dbReference type="ARBA" id="ARBA00022771"/>
    </source>
</evidence>
<dbReference type="SUPFAM" id="SSF57667">
    <property type="entry name" value="beta-beta-alpha zinc fingers"/>
    <property type="match status" value="2"/>
</dbReference>
<sequence length="130" mass="14636">MQKTCTLNQRTIFVTTIGIKGNQPVQAGLGNDGKIKAVDNDCNEKRFKCGECGKQFCRAGNLKRHKIIHTDEIYYVCKVSNESEQPIRAGLENDDKIGMVNNDCKANEKRFKCSECGKQFSHAGNLKRHK</sequence>
<dbReference type="GO" id="GO:0008270">
    <property type="term" value="F:zinc ion binding"/>
    <property type="evidence" value="ECO:0007669"/>
    <property type="project" value="UniProtKB-KW"/>
</dbReference>
<organism evidence="12 13">
    <name type="scientific">Cercopithifilaria johnstoni</name>
    <dbReference type="NCBI Taxonomy" id="2874296"/>
    <lineage>
        <taxon>Eukaryota</taxon>
        <taxon>Metazoa</taxon>
        <taxon>Ecdysozoa</taxon>
        <taxon>Nematoda</taxon>
        <taxon>Chromadorea</taxon>
        <taxon>Rhabditida</taxon>
        <taxon>Spirurina</taxon>
        <taxon>Spiruromorpha</taxon>
        <taxon>Filarioidea</taxon>
        <taxon>Onchocercidae</taxon>
        <taxon>Cercopithifilaria</taxon>
    </lineage>
</organism>
<accession>A0A8J2MSG6</accession>
<dbReference type="Gene3D" id="3.30.160.60">
    <property type="entry name" value="Classic Zinc Finger"/>
    <property type="match status" value="2"/>
</dbReference>
<evidence type="ECO:0000256" key="3">
    <source>
        <dbReference type="ARBA" id="ARBA00022737"/>
    </source>
</evidence>
<feature type="domain" description="C2H2-type" evidence="11">
    <location>
        <begin position="47"/>
        <end position="74"/>
    </location>
</feature>
<dbReference type="GO" id="GO:0005634">
    <property type="term" value="C:nucleus"/>
    <property type="evidence" value="ECO:0007669"/>
    <property type="project" value="UniProtKB-SubCell"/>
</dbReference>
<dbReference type="PANTHER" id="PTHR23235">
    <property type="entry name" value="KRUEPPEL-LIKE TRANSCRIPTION FACTOR"/>
    <property type="match status" value="1"/>
</dbReference>
<dbReference type="PANTHER" id="PTHR23235:SF142">
    <property type="entry name" value="ZINC FINGER PROTEIN 384"/>
    <property type="match status" value="1"/>
</dbReference>
<keyword evidence="2" id="KW-0479">Metal-binding</keyword>
<dbReference type="Pfam" id="PF00096">
    <property type="entry name" value="zf-C2H2"/>
    <property type="match status" value="2"/>
</dbReference>
<evidence type="ECO:0000313" key="12">
    <source>
        <dbReference type="EMBL" id="CAG9538384.1"/>
    </source>
</evidence>
<gene>
    <name evidence="12" type="ORF">CJOHNSTONI_LOCUS8097</name>
</gene>
<feature type="non-terminal residue" evidence="12">
    <location>
        <position position="1"/>
    </location>
</feature>
<keyword evidence="7" id="KW-0238">DNA-binding</keyword>
<reference evidence="12" key="1">
    <citation type="submission" date="2021-09" db="EMBL/GenBank/DDBJ databases">
        <authorList>
            <consortium name="Pathogen Informatics"/>
        </authorList>
    </citation>
    <scope>NUCLEOTIDE SEQUENCE</scope>
</reference>
<keyword evidence="4 10" id="KW-0863">Zinc-finger</keyword>
<dbReference type="Proteomes" id="UP000746747">
    <property type="component" value="Unassembled WGS sequence"/>
</dbReference>
<dbReference type="OrthoDB" id="6155966at2759"/>
<keyword evidence="6" id="KW-0805">Transcription regulation</keyword>
<dbReference type="PROSITE" id="PS50157">
    <property type="entry name" value="ZINC_FINGER_C2H2_2"/>
    <property type="match status" value="2"/>
</dbReference>
<dbReference type="AlphaFoldDB" id="A0A8J2MSG6"/>
<keyword evidence="5" id="KW-0862">Zinc</keyword>
<dbReference type="GO" id="GO:0000978">
    <property type="term" value="F:RNA polymerase II cis-regulatory region sequence-specific DNA binding"/>
    <property type="evidence" value="ECO:0007669"/>
    <property type="project" value="TreeGrafter"/>
</dbReference>
<evidence type="ECO:0000256" key="9">
    <source>
        <dbReference type="ARBA" id="ARBA00023242"/>
    </source>
</evidence>
<dbReference type="EMBL" id="CAKAEH010001652">
    <property type="protein sequence ID" value="CAG9538384.1"/>
    <property type="molecule type" value="Genomic_DNA"/>
</dbReference>
<dbReference type="GO" id="GO:0000981">
    <property type="term" value="F:DNA-binding transcription factor activity, RNA polymerase II-specific"/>
    <property type="evidence" value="ECO:0007669"/>
    <property type="project" value="TreeGrafter"/>
</dbReference>
<dbReference type="FunFam" id="3.30.160.60:FF:000303">
    <property type="entry name" value="Zinc finger protein 41"/>
    <property type="match status" value="1"/>
</dbReference>
<evidence type="ECO:0000256" key="6">
    <source>
        <dbReference type="ARBA" id="ARBA00023015"/>
    </source>
</evidence>
<dbReference type="FunFam" id="3.30.160.60:FF:000030">
    <property type="entry name" value="Zinc finger protein 628"/>
    <property type="match status" value="1"/>
</dbReference>
<evidence type="ECO:0000313" key="13">
    <source>
        <dbReference type="Proteomes" id="UP000746747"/>
    </source>
</evidence>
<keyword evidence="3" id="KW-0677">Repeat</keyword>
<dbReference type="SMART" id="SM00355">
    <property type="entry name" value="ZnF_C2H2"/>
    <property type="match status" value="2"/>
</dbReference>
<protein>
    <recommendedName>
        <fullName evidence="11">C2H2-type domain-containing protein</fullName>
    </recommendedName>
</protein>
<evidence type="ECO:0000256" key="5">
    <source>
        <dbReference type="ARBA" id="ARBA00022833"/>
    </source>
</evidence>
<proteinExistence type="predicted"/>
<keyword evidence="9" id="KW-0539">Nucleus</keyword>
<evidence type="ECO:0000259" key="11">
    <source>
        <dbReference type="PROSITE" id="PS50157"/>
    </source>
</evidence>
<dbReference type="InterPro" id="IPR013087">
    <property type="entry name" value="Znf_C2H2_type"/>
</dbReference>
<evidence type="ECO:0000256" key="2">
    <source>
        <dbReference type="ARBA" id="ARBA00022723"/>
    </source>
</evidence>
<comment type="caution">
    <text evidence="12">The sequence shown here is derived from an EMBL/GenBank/DDBJ whole genome shotgun (WGS) entry which is preliminary data.</text>
</comment>
<evidence type="ECO:0000256" key="10">
    <source>
        <dbReference type="PROSITE-ProRule" id="PRU00042"/>
    </source>
</evidence>
<evidence type="ECO:0000256" key="1">
    <source>
        <dbReference type="ARBA" id="ARBA00004123"/>
    </source>
</evidence>